<dbReference type="Pfam" id="PF13413">
    <property type="entry name" value="HTH_25"/>
    <property type="match status" value="1"/>
</dbReference>
<keyword evidence="1" id="KW-0472">Membrane</keyword>
<dbReference type="EMBL" id="CP073078">
    <property type="protein sequence ID" value="QUD87428.1"/>
    <property type="molecule type" value="Genomic_DNA"/>
</dbReference>
<dbReference type="AlphaFoldDB" id="A0A975FYY1"/>
<dbReference type="Proteomes" id="UP000676409">
    <property type="component" value="Chromosome"/>
</dbReference>
<dbReference type="InterPro" id="IPR050400">
    <property type="entry name" value="Bact_Cytoskel_RodZ"/>
</dbReference>
<proteinExistence type="predicted"/>
<dbReference type="Gene3D" id="1.10.260.40">
    <property type="entry name" value="lambda repressor-like DNA-binding domains"/>
    <property type="match status" value="1"/>
</dbReference>
<dbReference type="RefSeq" id="WP_211937480.1">
    <property type="nucleotide sequence ID" value="NZ_CP073078.1"/>
</dbReference>
<dbReference type="GO" id="GO:0003677">
    <property type="term" value="F:DNA binding"/>
    <property type="evidence" value="ECO:0007669"/>
    <property type="project" value="InterPro"/>
</dbReference>
<name>A0A975FYY1_9CAUL</name>
<dbReference type="KEGG" id="caul:KCG34_20610"/>
<protein>
    <submittedName>
        <fullName evidence="2">Helix-turn-helix domain-containing protein</fullName>
    </submittedName>
</protein>
<sequence>MREYRGIDLDRLALATRIRRQYLQAVEEMRLDQLPSRPFAIGYVRAYASALDLDPDQAVLRFRRDAPEKDEPLRAPVGVTRERDPRLVLVGVSCAIVIGGVLLWNIAQRAMMAEAPPPPTVADAGALPPPPVNNGTPVAIGAPTPPPQEATTPKPYVTPGLEQQLSASNDTAASAAGEVTDAQAAAAGLETAAPAGTPFMAKGEVFGAPPSEAAVILQARKASALTIQGADGTVYFARLLAPGQAYRAPLIKGLTVVAPQPDDFDLYVGGLLKGPLTAGKAQATTLAE</sequence>
<gene>
    <name evidence="2" type="ORF">KCG34_20610</name>
</gene>
<keyword evidence="1" id="KW-1133">Transmembrane helix</keyword>
<evidence type="ECO:0000313" key="2">
    <source>
        <dbReference type="EMBL" id="QUD87428.1"/>
    </source>
</evidence>
<evidence type="ECO:0000256" key="1">
    <source>
        <dbReference type="SAM" id="Phobius"/>
    </source>
</evidence>
<organism evidence="2 3">
    <name type="scientific">Phenylobacterium montanum</name>
    <dbReference type="NCBI Taxonomy" id="2823693"/>
    <lineage>
        <taxon>Bacteria</taxon>
        <taxon>Pseudomonadati</taxon>
        <taxon>Pseudomonadota</taxon>
        <taxon>Alphaproteobacteria</taxon>
        <taxon>Caulobacterales</taxon>
        <taxon>Caulobacteraceae</taxon>
        <taxon>Phenylobacterium</taxon>
    </lineage>
</organism>
<keyword evidence="3" id="KW-1185">Reference proteome</keyword>
<dbReference type="InterPro" id="IPR010982">
    <property type="entry name" value="Lambda_DNA-bd_dom_sf"/>
</dbReference>
<dbReference type="PANTHER" id="PTHR34475:SF1">
    <property type="entry name" value="CYTOSKELETON PROTEIN RODZ"/>
    <property type="match status" value="1"/>
</dbReference>
<feature type="transmembrane region" description="Helical" evidence="1">
    <location>
        <begin position="87"/>
        <end position="107"/>
    </location>
</feature>
<accession>A0A975FYY1</accession>
<dbReference type="PANTHER" id="PTHR34475">
    <property type="match status" value="1"/>
</dbReference>
<reference evidence="2" key="1">
    <citation type="submission" date="2021-04" db="EMBL/GenBank/DDBJ databases">
        <title>The complete genome sequence of Caulobacter sp. S6.</title>
        <authorList>
            <person name="Tang Y."/>
            <person name="Ouyang W."/>
            <person name="Liu Q."/>
            <person name="Huang B."/>
            <person name="Guo Z."/>
            <person name="Lei P."/>
        </authorList>
    </citation>
    <scope>NUCLEOTIDE SEQUENCE</scope>
    <source>
        <strain evidence="2">S6</strain>
    </source>
</reference>
<evidence type="ECO:0000313" key="3">
    <source>
        <dbReference type="Proteomes" id="UP000676409"/>
    </source>
</evidence>
<keyword evidence="1" id="KW-0812">Transmembrane</keyword>